<organism evidence="1 2">
    <name type="scientific">Trifolium medium</name>
    <dbReference type="NCBI Taxonomy" id="97028"/>
    <lineage>
        <taxon>Eukaryota</taxon>
        <taxon>Viridiplantae</taxon>
        <taxon>Streptophyta</taxon>
        <taxon>Embryophyta</taxon>
        <taxon>Tracheophyta</taxon>
        <taxon>Spermatophyta</taxon>
        <taxon>Magnoliopsida</taxon>
        <taxon>eudicotyledons</taxon>
        <taxon>Gunneridae</taxon>
        <taxon>Pentapetalae</taxon>
        <taxon>rosids</taxon>
        <taxon>fabids</taxon>
        <taxon>Fabales</taxon>
        <taxon>Fabaceae</taxon>
        <taxon>Papilionoideae</taxon>
        <taxon>50 kb inversion clade</taxon>
        <taxon>NPAAA clade</taxon>
        <taxon>Hologalegina</taxon>
        <taxon>IRL clade</taxon>
        <taxon>Trifolieae</taxon>
        <taxon>Trifolium</taxon>
    </lineage>
</organism>
<dbReference type="Proteomes" id="UP000265520">
    <property type="component" value="Unassembled WGS sequence"/>
</dbReference>
<proteinExistence type="predicted"/>
<evidence type="ECO:0000313" key="1">
    <source>
        <dbReference type="EMBL" id="MCI38956.1"/>
    </source>
</evidence>
<reference evidence="1 2" key="1">
    <citation type="journal article" date="2018" name="Front. Plant Sci.">
        <title>Red Clover (Trifolium pratense) and Zigzag Clover (T. medium) - A Picture of Genomic Similarities and Differences.</title>
        <authorList>
            <person name="Dluhosova J."/>
            <person name="Istvanek J."/>
            <person name="Nedelnik J."/>
            <person name="Repkova J."/>
        </authorList>
    </citation>
    <scope>NUCLEOTIDE SEQUENCE [LARGE SCALE GENOMIC DNA]</scope>
    <source>
        <strain evidence="2">cv. 10/8</strain>
        <tissue evidence="1">Leaf</tissue>
    </source>
</reference>
<accession>A0A392RTQ9</accession>
<keyword evidence="2" id="KW-1185">Reference proteome</keyword>
<dbReference type="AlphaFoldDB" id="A0A392RTQ9"/>
<name>A0A392RTQ9_9FABA</name>
<evidence type="ECO:0000313" key="2">
    <source>
        <dbReference type="Proteomes" id="UP000265520"/>
    </source>
</evidence>
<comment type="caution">
    <text evidence="1">The sequence shown here is derived from an EMBL/GenBank/DDBJ whole genome shotgun (WGS) entry which is preliminary data.</text>
</comment>
<dbReference type="EMBL" id="LXQA010261916">
    <property type="protein sequence ID" value="MCI38956.1"/>
    <property type="molecule type" value="Genomic_DNA"/>
</dbReference>
<protein>
    <submittedName>
        <fullName evidence="1">Uncharacterized protein</fullName>
    </submittedName>
</protein>
<sequence>MGRLDSPLRVTDRISPLLEGETVTSSSSCDELSRDSRKWIYPEEHVSEFEGARGGSSWMPDPSRIMGSLYRAGLLARHTEQMR</sequence>